<dbReference type="InterPro" id="IPR031107">
    <property type="entry name" value="Small_HSP"/>
</dbReference>
<dbReference type="Gene3D" id="2.60.40.790">
    <property type="match status" value="1"/>
</dbReference>
<reference evidence="7" key="3">
    <citation type="submission" date="2018-11" db="EMBL/GenBank/DDBJ databases">
        <title>Proposal to divide the Flavobacteriaceae and reorganize its genera based on Amino Acid Identity values calculated from whole genome sequences.</title>
        <authorList>
            <person name="Nicholson A.C."/>
            <person name="Gulvik C.A."/>
            <person name="Whitney A.M."/>
            <person name="Humrighouse B.W."/>
            <person name="Bell M."/>
            <person name="Holmes B."/>
            <person name="Steigerwalt A."/>
            <person name="Villarma A."/>
            <person name="Sheth M."/>
            <person name="Batra D."/>
            <person name="Pryor J."/>
            <person name="Bernardet J.-F."/>
            <person name="Hugo C."/>
            <person name="Kampfer P."/>
            <person name="Newman J."/>
            <person name="Mcquiston J."/>
        </authorList>
    </citation>
    <scope>NUCLEOTIDE SEQUENCE [LARGE SCALE GENOMIC DNA]</scope>
    <source>
        <strain evidence="7">DSM 22165</strain>
    </source>
</reference>
<dbReference type="RefSeq" id="WP_076782537.1">
    <property type="nucleotide sequence ID" value="NZ_FNWX01000004.1"/>
</dbReference>
<evidence type="ECO:0000313" key="6">
    <source>
        <dbReference type="Proteomes" id="UP000198555"/>
    </source>
</evidence>
<feature type="domain" description="SHSP" evidence="3">
    <location>
        <begin position="37"/>
        <end position="151"/>
    </location>
</feature>
<dbReference type="AlphaFoldDB" id="A0A1H6I728"/>
<evidence type="ECO:0000313" key="7">
    <source>
        <dbReference type="Proteomes" id="UP000267623"/>
    </source>
</evidence>
<reference evidence="5" key="2">
    <citation type="submission" date="2016-10" db="EMBL/GenBank/DDBJ databases">
        <authorList>
            <person name="de Groot N.N."/>
        </authorList>
    </citation>
    <scope>NUCLEOTIDE SEQUENCE [LARGE SCALE GENOMIC DNA]</scope>
    <source>
        <strain evidence="5">DSM 19326</strain>
    </source>
</reference>
<dbReference type="STRING" id="420404.SAMN05421793_10485"/>
<sequence>MSIVKRNTGDLFPASPRTLFDDFFSRELFNWGNNNFSSTRTTLPSVNIKELDDCFEVEVAAPGLEKEDFMITLEGNLLTISSTKKNETEDRTGQYMRKEFSYQSFSRSFELAKDVVDEERIQAKYENGVLKLNIPKTEKARKQEPKLIEIQ</sequence>
<dbReference type="Proteomes" id="UP000198555">
    <property type="component" value="Unassembled WGS sequence"/>
</dbReference>
<proteinExistence type="inferred from homology"/>
<reference evidence="4" key="4">
    <citation type="submission" date="2018-11" db="EMBL/GenBank/DDBJ databases">
        <title>Proposal to divide the Flavobacteriaceae and reorganize its genera based on Amino Acid Identity values calculated from whole genome sequences.</title>
        <authorList>
            <person name="Nicholson A.C."/>
            <person name="Gulvik C.A."/>
            <person name="Whitney A.M."/>
            <person name="Humrighouse B.W."/>
            <person name="Bell M."/>
            <person name="Holmes B."/>
            <person name="Steigerwalt A."/>
            <person name="Villarma A."/>
            <person name="Sheth M."/>
            <person name="Batra D."/>
            <person name="Pryor J."/>
            <person name="Bernardet J.-F."/>
            <person name="Hugo C."/>
            <person name="Kampfer P."/>
            <person name="Newman J."/>
            <person name="Mcquiston J.R."/>
        </authorList>
    </citation>
    <scope>NUCLEOTIDE SEQUENCE [LARGE SCALE GENOMIC DNA]</scope>
    <source>
        <strain evidence="4">DSM 22165</strain>
    </source>
</reference>
<dbReference type="Proteomes" id="UP000267623">
    <property type="component" value="Unassembled WGS sequence"/>
</dbReference>
<keyword evidence="6" id="KW-1185">Reference proteome</keyword>
<dbReference type="EMBL" id="RJTU01000021">
    <property type="protein sequence ID" value="ROI14432.1"/>
    <property type="molecule type" value="Genomic_DNA"/>
</dbReference>
<dbReference type="InterPro" id="IPR002068">
    <property type="entry name" value="A-crystallin/Hsp20_dom"/>
</dbReference>
<protein>
    <submittedName>
        <fullName evidence="5">HSP20 family protein</fullName>
    </submittedName>
    <submittedName>
        <fullName evidence="4">Hsp20/alpha crystallin family protein</fullName>
    </submittedName>
</protein>
<gene>
    <name evidence="4" type="ORF">EGH73_03270</name>
    <name evidence="5" type="ORF">SAMN05421793_10485</name>
</gene>
<organism evidence="5 6">
    <name type="scientific">Epilithonimonas hominis</name>
    <dbReference type="NCBI Taxonomy" id="420404"/>
    <lineage>
        <taxon>Bacteria</taxon>
        <taxon>Pseudomonadati</taxon>
        <taxon>Bacteroidota</taxon>
        <taxon>Flavobacteriia</taxon>
        <taxon>Flavobacteriales</taxon>
        <taxon>Weeksellaceae</taxon>
        <taxon>Chryseobacterium group</taxon>
        <taxon>Epilithonimonas</taxon>
    </lineage>
</organism>
<evidence type="ECO:0000313" key="5">
    <source>
        <dbReference type="EMBL" id="SEH44353.1"/>
    </source>
</evidence>
<dbReference type="PANTHER" id="PTHR11527">
    <property type="entry name" value="HEAT-SHOCK PROTEIN 20 FAMILY MEMBER"/>
    <property type="match status" value="1"/>
</dbReference>
<dbReference type="Pfam" id="PF00011">
    <property type="entry name" value="HSP20"/>
    <property type="match status" value="1"/>
</dbReference>
<evidence type="ECO:0000256" key="1">
    <source>
        <dbReference type="PROSITE-ProRule" id="PRU00285"/>
    </source>
</evidence>
<evidence type="ECO:0000256" key="2">
    <source>
        <dbReference type="RuleBase" id="RU003616"/>
    </source>
</evidence>
<reference evidence="6" key="1">
    <citation type="submission" date="2016-10" db="EMBL/GenBank/DDBJ databases">
        <authorList>
            <person name="Varghese N."/>
            <person name="Submissions S."/>
        </authorList>
    </citation>
    <scope>NUCLEOTIDE SEQUENCE [LARGE SCALE GENOMIC DNA]</scope>
    <source>
        <strain evidence="6">DSM 19326</strain>
    </source>
</reference>
<comment type="similarity">
    <text evidence="1 2">Belongs to the small heat shock protein (HSP20) family.</text>
</comment>
<name>A0A1H6I728_9FLAO</name>
<dbReference type="PROSITE" id="PS01031">
    <property type="entry name" value="SHSP"/>
    <property type="match status" value="1"/>
</dbReference>
<dbReference type="EMBL" id="FNWX01000004">
    <property type="protein sequence ID" value="SEH44353.1"/>
    <property type="molecule type" value="Genomic_DNA"/>
</dbReference>
<dbReference type="SUPFAM" id="SSF49764">
    <property type="entry name" value="HSP20-like chaperones"/>
    <property type="match status" value="1"/>
</dbReference>
<evidence type="ECO:0000259" key="3">
    <source>
        <dbReference type="PROSITE" id="PS01031"/>
    </source>
</evidence>
<dbReference type="CDD" id="cd06464">
    <property type="entry name" value="ACD_sHsps-like"/>
    <property type="match status" value="1"/>
</dbReference>
<dbReference type="InterPro" id="IPR008978">
    <property type="entry name" value="HSP20-like_chaperone"/>
</dbReference>
<accession>A0A1H6I728</accession>
<evidence type="ECO:0000313" key="4">
    <source>
        <dbReference type="EMBL" id="ROI14432.1"/>
    </source>
</evidence>